<protein>
    <submittedName>
        <fullName evidence="2">Uncharacterized protein</fullName>
    </submittedName>
</protein>
<name>A0ABP9NVC8_9PSEU</name>
<dbReference type="Proteomes" id="UP001500804">
    <property type="component" value="Unassembled WGS sequence"/>
</dbReference>
<evidence type="ECO:0000313" key="2">
    <source>
        <dbReference type="EMBL" id="GAA5129196.1"/>
    </source>
</evidence>
<feature type="signal peptide" evidence="1">
    <location>
        <begin position="1"/>
        <end position="26"/>
    </location>
</feature>
<keyword evidence="1" id="KW-0732">Signal</keyword>
<evidence type="ECO:0000313" key="3">
    <source>
        <dbReference type="Proteomes" id="UP001500804"/>
    </source>
</evidence>
<keyword evidence="3" id="KW-1185">Reference proteome</keyword>
<organism evidence="2 3">
    <name type="scientific">Pseudonocardia adelaidensis</name>
    <dbReference type="NCBI Taxonomy" id="648754"/>
    <lineage>
        <taxon>Bacteria</taxon>
        <taxon>Bacillati</taxon>
        <taxon>Actinomycetota</taxon>
        <taxon>Actinomycetes</taxon>
        <taxon>Pseudonocardiales</taxon>
        <taxon>Pseudonocardiaceae</taxon>
        <taxon>Pseudonocardia</taxon>
    </lineage>
</organism>
<feature type="chain" id="PRO_5046887356" evidence="1">
    <location>
        <begin position="27"/>
        <end position="46"/>
    </location>
</feature>
<evidence type="ECO:0000256" key="1">
    <source>
        <dbReference type="SAM" id="SignalP"/>
    </source>
</evidence>
<accession>A0ABP9NVC8</accession>
<reference evidence="3" key="1">
    <citation type="journal article" date="2019" name="Int. J. Syst. Evol. Microbiol.">
        <title>The Global Catalogue of Microorganisms (GCM) 10K type strain sequencing project: providing services to taxonomists for standard genome sequencing and annotation.</title>
        <authorList>
            <consortium name="The Broad Institute Genomics Platform"/>
            <consortium name="The Broad Institute Genome Sequencing Center for Infectious Disease"/>
            <person name="Wu L."/>
            <person name="Ma J."/>
        </authorList>
    </citation>
    <scope>NUCLEOTIDE SEQUENCE [LARGE SCALE GENOMIC DNA]</scope>
    <source>
        <strain evidence="3">JCM 18302</strain>
    </source>
</reference>
<dbReference type="EMBL" id="BAABJO010000020">
    <property type="protein sequence ID" value="GAA5129196.1"/>
    <property type="molecule type" value="Genomic_DNA"/>
</dbReference>
<proteinExistence type="predicted"/>
<comment type="caution">
    <text evidence="2">The sequence shown here is derived from an EMBL/GenBank/DDBJ whole genome shotgun (WGS) entry which is preliminary data.</text>
</comment>
<sequence>MKRRIVAMVLLMFGMLAAGGTAVAFADQPGMTHNSVCEKAECMTHN</sequence>
<gene>
    <name evidence="2" type="ORF">GCM10023320_49320</name>
</gene>
<dbReference type="RefSeq" id="WP_345607686.1">
    <property type="nucleotide sequence ID" value="NZ_BAABJO010000020.1"/>
</dbReference>